<proteinExistence type="predicted"/>
<evidence type="ECO:0000313" key="2">
    <source>
        <dbReference type="EMBL" id="SVA27773.1"/>
    </source>
</evidence>
<evidence type="ECO:0000259" key="1">
    <source>
        <dbReference type="Pfam" id="PF00903"/>
    </source>
</evidence>
<protein>
    <recommendedName>
        <fullName evidence="1">Glyoxalase/fosfomycin resistance/dioxygenase domain-containing protein</fullName>
    </recommendedName>
</protein>
<dbReference type="SUPFAM" id="SSF54593">
    <property type="entry name" value="Glyoxalase/Bleomycin resistance protein/Dihydroxybiphenyl dioxygenase"/>
    <property type="match status" value="1"/>
</dbReference>
<dbReference type="EMBL" id="UINC01006480">
    <property type="protein sequence ID" value="SVA27773.1"/>
    <property type="molecule type" value="Genomic_DNA"/>
</dbReference>
<sequence length="126" mass="13319">MVGANDIEESKLFYDKVLGTLGSGPGILTVNPTGHKRYMYAVGEIMFLVSEPIDDSPATHGNGGTIGFSADSPEAADAWHEAGLNSGGTSCEDPPGIREGEGMKFYLAYLRDPSGNKLCALHNLQT</sequence>
<dbReference type="CDD" id="cd07262">
    <property type="entry name" value="VOC_like"/>
    <property type="match status" value="1"/>
</dbReference>
<dbReference type="Gene3D" id="3.10.180.10">
    <property type="entry name" value="2,3-Dihydroxybiphenyl 1,2-Dioxygenase, domain 1"/>
    <property type="match status" value="1"/>
</dbReference>
<name>A0A381ULU5_9ZZZZ</name>
<dbReference type="PANTHER" id="PTHR35006">
    <property type="entry name" value="GLYOXALASE FAMILY PROTEIN (AFU_ORTHOLOGUE AFUA_5G14830)"/>
    <property type="match status" value="1"/>
</dbReference>
<dbReference type="PANTHER" id="PTHR35006:SF1">
    <property type="entry name" value="BLL2941 PROTEIN"/>
    <property type="match status" value="1"/>
</dbReference>
<dbReference type="InterPro" id="IPR004360">
    <property type="entry name" value="Glyas_Fos-R_dOase_dom"/>
</dbReference>
<accession>A0A381ULU5</accession>
<feature type="domain" description="Glyoxalase/fosfomycin resistance/dioxygenase" evidence="1">
    <location>
        <begin position="3"/>
        <end position="119"/>
    </location>
</feature>
<dbReference type="Pfam" id="PF00903">
    <property type="entry name" value="Glyoxalase"/>
    <property type="match status" value="1"/>
</dbReference>
<dbReference type="InterPro" id="IPR029068">
    <property type="entry name" value="Glyas_Bleomycin-R_OHBP_Dase"/>
</dbReference>
<organism evidence="2">
    <name type="scientific">marine metagenome</name>
    <dbReference type="NCBI Taxonomy" id="408172"/>
    <lineage>
        <taxon>unclassified sequences</taxon>
        <taxon>metagenomes</taxon>
        <taxon>ecological metagenomes</taxon>
    </lineage>
</organism>
<gene>
    <name evidence="2" type="ORF">METZ01_LOCUS80627</name>
</gene>
<reference evidence="2" key="1">
    <citation type="submission" date="2018-05" db="EMBL/GenBank/DDBJ databases">
        <authorList>
            <person name="Lanie J.A."/>
            <person name="Ng W.-L."/>
            <person name="Kazmierczak K.M."/>
            <person name="Andrzejewski T.M."/>
            <person name="Davidsen T.M."/>
            <person name="Wayne K.J."/>
            <person name="Tettelin H."/>
            <person name="Glass J.I."/>
            <person name="Rusch D."/>
            <person name="Podicherti R."/>
            <person name="Tsui H.-C.T."/>
            <person name="Winkler M.E."/>
        </authorList>
    </citation>
    <scope>NUCLEOTIDE SEQUENCE</scope>
</reference>
<dbReference type="AlphaFoldDB" id="A0A381ULU5"/>